<keyword evidence="2" id="KW-1185">Reference proteome</keyword>
<gene>
    <name evidence="1" type="ORF">H109_06476</name>
</gene>
<accession>A0A059J129</accession>
<dbReference type="Proteomes" id="UP000024533">
    <property type="component" value="Unassembled WGS sequence"/>
</dbReference>
<dbReference type="AlphaFoldDB" id="A0A059J129"/>
<proteinExistence type="predicted"/>
<protein>
    <submittedName>
        <fullName evidence="1">Uncharacterized protein</fullName>
    </submittedName>
</protein>
<dbReference type="EMBL" id="AOKY01000454">
    <property type="protein sequence ID" value="KDB21591.1"/>
    <property type="molecule type" value="Genomic_DNA"/>
</dbReference>
<comment type="caution">
    <text evidence="1">The sequence shown here is derived from an EMBL/GenBank/DDBJ whole genome shotgun (WGS) entry which is preliminary data.</text>
</comment>
<reference evidence="1 2" key="1">
    <citation type="submission" date="2014-02" db="EMBL/GenBank/DDBJ databases">
        <title>The Genome Sequence of Trichophyton interdigitale MR816.</title>
        <authorList>
            <consortium name="The Broad Institute Genomics Platform"/>
            <person name="Cuomo C.A."/>
            <person name="White T.C."/>
            <person name="Graser Y."/>
            <person name="Martinez-Rossi N."/>
            <person name="Heitman J."/>
            <person name="Young S.K."/>
            <person name="Zeng Q."/>
            <person name="Gargeya S."/>
            <person name="Abouelleil A."/>
            <person name="Alvarado L."/>
            <person name="Chapman S.B."/>
            <person name="Gainer-Dewar J."/>
            <person name="Goldberg J."/>
            <person name="Griggs A."/>
            <person name="Gujja S."/>
            <person name="Hansen M."/>
            <person name="Howarth C."/>
            <person name="Imamovic A."/>
            <person name="Larimer J."/>
            <person name="Martinez D."/>
            <person name="Murphy C."/>
            <person name="Pearson M.D."/>
            <person name="Persinoti G."/>
            <person name="Poon T."/>
            <person name="Priest M."/>
            <person name="Roberts A.D."/>
            <person name="Saif S."/>
            <person name="Shea T.D."/>
            <person name="Sykes S.N."/>
            <person name="Wortman J."/>
            <person name="Nusbaum C."/>
            <person name="Birren B."/>
        </authorList>
    </citation>
    <scope>NUCLEOTIDE SEQUENCE [LARGE SCALE GENOMIC DNA]</scope>
    <source>
        <strain evidence="1 2">MR816</strain>
    </source>
</reference>
<sequence>LRLRLRLREGVVEGPVKLVNKLVGKAQSKLPRKRKSAQAIKSPPVGVQIQYYFLAKGRGFTELESYQSSLTPDLNESMRSSAECLIHDGTQMSEKKNPADVV</sequence>
<evidence type="ECO:0000313" key="1">
    <source>
        <dbReference type="EMBL" id="KDB21591.1"/>
    </source>
</evidence>
<name>A0A059J129_TRIIM</name>
<evidence type="ECO:0000313" key="2">
    <source>
        <dbReference type="Proteomes" id="UP000024533"/>
    </source>
</evidence>
<organism evidence="1 2">
    <name type="scientific">Trichophyton interdigitale (strain MR816)</name>
    <dbReference type="NCBI Taxonomy" id="1215338"/>
    <lineage>
        <taxon>Eukaryota</taxon>
        <taxon>Fungi</taxon>
        <taxon>Dikarya</taxon>
        <taxon>Ascomycota</taxon>
        <taxon>Pezizomycotina</taxon>
        <taxon>Eurotiomycetes</taxon>
        <taxon>Eurotiomycetidae</taxon>
        <taxon>Onygenales</taxon>
        <taxon>Arthrodermataceae</taxon>
        <taxon>Trichophyton</taxon>
    </lineage>
</organism>
<feature type="non-terminal residue" evidence="1">
    <location>
        <position position="1"/>
    </location>
</feature>
<dbReference type="HOGENOM" id="CLU_2284282_0_0_1"/>